<feature type="domain" description="Fe/B12 periplasmic-binding" evidence="7">
    <location>
        <begin position="64"/>
        <end position="329"/>
    </location>
</feature>
<dbReference type="PANTHER" id="PTHR30532:SF1">
    <property type="entry name" value="IRON(3+)-HYDROXAMATE-BINDING PROTEIN FHUD"/>
    <property type="match status" value="1"/>
</dbReference>
<dbReference type="InterPro" id="IPR002491">
    <property type="entry name" value="ABC_transptr_periplasmic_BD"/>
</dbReference>
<gene>
    <name evidence="8" type="ORF">IAA98_15205</name>
</gene>
<evidence type="ECO:0000256" key="6">
    <source>
        <dbReference type="SAM" id="SignalP"/>
    </source>
</evidence>
<dbReference type="GO" id="GO:1901678">
    <property type="term" value="P:iron coordination entity transport"/>
    <property type="evidence" value="ECO:0007669"/>
    <property type="project" value="UniProtKB-ARBA"/>
</dbReference>
<dbReference type="EMBL" id="DVLP01000440">
    <property type="protein sequence ID" value="HIT76925.1"/>
    <property type="molecule type" value="Genomic_DNA"/>
</dbReference>
<evidence type="ECO:0000259" key="7">
    <source>
        <dbReference type="PROSITE" id="PS50983"/>
    </source>
</evidence>
<feature type="region of interest" description="Disordered" evidence="5">
    <location>
        <begin position="31"/>
        <end position="54"/>
    </location>
</feature>
<dbReference type="Gene3D" id="3.40.50.1980">
    <property type="entry name" value="Nitrogenase molybdenum iron protein domain"/>
    <property type="match status" value="2"/>
</dbReference>
<comment type="subcellular location">
    <subcellularLocation>
        <location evidence="1">Cell envelope</location>
    </subcellularLocation>
</comment>
<organism evidence="8 9">
    <name type="scientific">Candidatus Avipropionibacterium avicola</name>
    <dbReference type="NCBI Taxonomy" id="2840701"/>
    <lineage>
        <taxon>Bacteria</taxon>
        <taxon>Bacillati</taxon>
        <taxon>Actinomycetota</taxon>
        <taxon>Actinomycetes</taxon>
        <taxon>Propionibacteriales</taxon>
        <taxon>Propionibacteriaceae</taxon>
        <taxon>Propionibacteriaceae incertae sedis</taxon>
        <taxon>Candidatus Avipropionibacterium</taxon>
    </lineage>
</organism>
<dbReference type="PROSITE" id="PS51318">
    <property type="entry name" value="TAT"/>
    <property type="match status" value="1"/>
</dbReference>
<dbReference type="Pfam" id="PF01497">
    <property type="entry name" value="Peripla_BP_2"/>
    <property type="match status" value="1"/>
</dbReference>
<name>A0A9D1H1X5_9ACTN</name>
<reference evidence="8" key="1">
    <citation type="submission" date="2020-10" db="EMBL/GenBank/DDBJ databases">
        <authorList>
            <person name="Gilroy R."/>
        </authorList>
    </citation>
    <scope>NUCLEOTIDE SEQUENCE</scope>
    <source>
        <strain evidence="8">ChiGjej1B1-24693</strain>
    </source>
</reference>
<evidence type="ECO:0000256" key="2">
    <source>
        <dbReference type="ARBA" id="ARBA00008814"/>
    </source>
</evidence>
<evidence type="ECO:0000256" key="5">
    <source>
        <dbReference type="SAM" id="MobiDB-lite"/>
    </source>
</evidence>
<dbReference type="PROSITE" id="PS51257">
    <property type="entry name" value="PROKAR_LIPOPROTEIN"/>
    <property type="match status" value="1"/>
</dbReference>
<dbReference type="GO" id="GO:0030288">
    <property type="term" value="C:outer membrane-bounded periplasmic space"/>
    <property type="evidence" value="ECO:0007669"/>
    <property type="project" value="TreeGrafter"/>
</dbReference>
<dbReference type="SUPFAM" id="SSF53807">
    <property type="entry name" value="Helical backbone' metal receptor"/>
    <property type="match status" value="1"/>
</dbReference>
<dbReference type="PROSITE" id="PS50983">
    <property type="entry name" value="FE_B12_PBP"/>
    <property type="match status" value="1"/>
</dbReference>
<protein>
    <submittedName>
        <fullName evidence="8">ABC transporter substrate-binding protein</fullName>
    </submittedName>
</protein>
<evidence type="ECO:0000313" key="8">
    <source>
        <dbReference type="EMBL" id="HIT76925.1"/>
    </source>
</evidence>
<comment type="similarity">
    <text evidence="2">Belongs to the bacterial solute-binding protein 8 family.</text>
</comment>
<comment type="caution">
    <text evidence="8">The sequence shown here is derived from an EMBL/GenBank/DDBJ whole genome shotgun (WGS) entry which is preliminary data.</text>
</comment>
<evidence type="ECO:0000256" key="4">
    <source>
        <dbReference type="ARBA" id="ARBA00022729"/>
    </source>
</evidence>
<dbReference type="InterPro" id="IPR051313">
    <property type="entry name" value="Bact_iron-sidero_bind"/>
</dbReference>
<evidence type="ECO:0000256" key="3">
    <source>
        <dbReference type="ARBA" id="ARBA00022448"/>
    </source>
</evidence>
<dbReference type="PANTHER" id="PTHR30532">
    <property type="entry name" value="IRON III DICITRATE-BINDING PERIPLASMIC PROTEIN"/>
    <property type="match status" value="1"/>
</dbReference>
<accession>A0A9D1H1X5</accession>
<dbReference type="InterPro" id="IPR006311">
    <property type="entry name" value="TAT_signal"/>
</dbReference>
<keyword evidence="4 6" id="KW-0732">Signal</keyword>
<proteinExistence type="inferred from homology"/>
<sequence length="329" mass="34884">MFSRLSRRQLLTGGVAASATLLLAGCGAGWPAGDPPGSPDAESSPRTITDPTGRRVAVPADPQAVLGFYTTDIDIPITLGFTALAPSQPVRDGYASWPSYFPDEPLEGIEPFVNYPEFNYEAVLAAGPDLILNGLAHDESTAERLAAIAPTLSYNGFDGQDWRVHAEANAALLGRTAEWQAWTDTYAAQVAEAKDRIKASAAADWTVATVGHLDGVVHVGGSRVPLAGFTDLGMSLHPLMTSEGSSFSTEKLGELETVDAAFMSVTAGEAGQESHEATLTALEESPIWRDLPFVRNNRIFTFDLEMTFGSPNGHAAFIDAVTTTLLEAS</sequence>
<dbReference type="AlphaFoldDB" id="A0A9D1H1X5"/>
<evidence type="ECO:0000256" key="1">
    <source>
        <dbReference type="ARBA" id="ARBA00004196"/>
    </source>
</evidence>
<evidence type="ECO:0000313" key="9">
    <source>
        <dbReference type="Proteomes" id="UP000886842"/>
    </source>
</evidence>
<feature type="signal peptide" evidence="6">
    <location>
        <begin position="1"/>
        <end position="24"/>
    </location>
</feature>
<feature type="chain" id="PRO_5038745549" evidence="6">
    <location>
        <begin position="25"/>
        <end position="329"/>
    </location>
</feature>
<reference evidence="8" key="2">
    <citation type="journal article" date="2021" name="PeerJ">
        <title>Extensive microbial diversity within the chicken gut microbiome revealed by metagenomics and culture.</title>
        <authorList>
            <person name="Gilroy R."/>
            <person name="Ravi A."/>
            <person name="Getino M."/>
            <person name="Pursley I."/>
            <person name="Horton D.L."/>
            <person name="Alikhan N.F."/>
            <person name="Baker D."/>
            <person name="Gharbi K."/>
            <person name="Hall N."/>
            <person name="Watson M."/>
            <person name="Adriaenssens E.M."/>
            <person name="Foster-Nyarko E."/>
            <person name="Jarju S."/>
            <person name="Secka A."/>
            <person name="Antonio M."/>
            <person name="Oren A."/>
            <person name="Chaudhuri R.R."/>
            <person name="La Ragione R."/>
            <person name="Hildebrand F."/>
            <person name="Pallen M.J."/>
        </authorList>
    </citation>
    <scope>NUCLEOTIDE SEQUENCE</scope>
    <source>
        <strain evidence="8">ChiGjej1B1-24693</strain>
    </source>
</reference>
<keyword evidence="3" id="KW-0813">Transport</keyword>
<dbReference type="Proteomes" id="UP000886842">
    <property type="component" value="Unassembled WGS sequence"/>
</dbReference>